<evidence type="ECO:0000313" key="1">
    <source>
        <dbReference type="EMBL" id="KAF9617749.1"/>
    </source>
</evidence>
<gene>
    <name evidence="1" type="ORF">IFM89_038511</name>
</gene>
<comment type="caution">
    <text evidence="1">The sequence shown here is derived from an EMBL/GenBank/DDBJ whole genome shotgun (WGS) entry which is preliminary data.</text>
</comment>
<dbReference type="AlphaFoldDB" id="A0A835IIK3"/>
<proteinExistence type="predicted"/>
<dbReference type="OrthoDB" id="77038at2759"/>
<organism evidence="1 2">
    <name type="scientific">Coptis chinensis</name>
    <dbReference type="NCBI Taxonomy" id="261450"/>
    <lineage>
        <taxon>Eukaryota</taxon>
        <taxon>Viridiplantae</taxon>
        <taxon>Streptophyta</taxon>
        <taxon>Embryophyta</taxon>
        <taxon>Tracheophyta</taxon>
        <taxon>Spermatophyta</taxon>
        <taxon>Magnoliopsida</taxon>
        <taxon>Ranunculales</taxon>
        <taxon>Ranunculaceae</taxon>
        <taxon>Coptidoideae</taxon>
        <taxon>Coptis</taxon>
    </lineage>
</organism>
<keyword evidence="2" id="KW-1185">Reference proteome</keyword>
<accession>A0A835IIK3</accession>
<name>A0A835IIK3_9MAGN</name>
<protein>
    <submittedName>
        <fullName evidence="1">Uncharacterized protein</fullName>
    </submittedName>
</protein>
<dbReference type="EMBL" id="JADFTS010000003">
    <property type="protein sequence ID" value="KAF9617749.1"/>
    <property type="molecule type" value="Genomic_DNA"/>
</dbReference>
<sequence>MDGKGARGSSGLCISPWRWPRPSVPISRGAHEVLKAAQASVLPMVVVGIATMRVGPELQEAIQVLRIRHGAERGAKECTMFCKAHGEGKRCKAVGCTSEGSTSLVLVKWYH</sequence>
<reference evidence="1 2" key="1">
    <citation type="submission" date="2020-10" db="EMBL/GenBank/DDBJ databases">
        <title>The Coptis chinensis genome and diversification of protoberbering-type alkaloids.</title>
        <authorList>
            <person name="Wang B."/>
            <person name="Shu S."/>
            <person name="Song C."/>
            <person name="Liu Y."/>
        </authorList>
    </citation>
    <scope>NUCLEOTIDE SEQUENCE [LARGE SCALE GENOMIC DNA]</scope>
    <source>
        <strain evidence="1">HL-2020</strain>
        <tissue evidence="1">Leaf</tissue>
    </source>
</reference>
<evidence type="ECO:0000313" key="2">
    <source>
        <dbReference type="Proteomes" id="UP000631114"/>
    </source>
</evidence>
<dbReference type="Proteomes" id="UP000631114">
    <property type="component" value="Unassembled WGS sequence"/>
</dbReference>